<keyword evidence="4 6" id="KW-1133">Transmembrane helix</keyword>
<evidence type="ECO:0000256" key="4">
    <source>
        <dbReference type="ARBA" id="ARBA00022989"/>
    </source>
</evidence>
<dbReference type="GO" id="GO:0005886">
    <property type="term" value="C:plasma membrane"/>
    <property type="evidence" value="ECO:0007669"/>
    <property type="project" value="UniProtKB-SubCell"/>
</dbReference>
<evidence type="ECO:0000256" key="6">
    <source>
        <dbReference type="SAM" id="Phobius"/>
    </source>
</evidence>
<gene>
    <name evidence="8" type="ORF">HGA08_05320</name>
</gene>
<evidence type="ECO:0000313" key="9">
    <source>
        <dbReference type="Proteomes" id="UP000565711"/>
    </source>
</evidence>
<dbReference type="PROSITE" id="PS50850">
    <property type="entry name" value="MFS"/>
    <property type="match status" value="1"/>
</dbReference>
<keyword evidence="3 6" id="KW-0812">Transmembrane</keyword>
<feature type="transmembrane region" description="Helical" evidence="6">
    <location>
        <begin position="46"/>
        <end position="69"/>
    </location>
</feature>
<dbReference type="EMBL" id="JAAXOP010000002">
    <property type="protein sequence ID" value="NKY49633.1"/>
    <property type="molecule type" value="Genomic_DNA"/>
</dbReference>
<comment type="subcellular location">
    <subcellularLocation>
        <location evidence="1">Cell membrane</location>
        <topology evidence="1">Multi-pass membrane protein</topology>
    </subcellularLocation>
</comment>
<dbReference type="InterPro" id="IPR011701">
    <property type="entry name" value="MFS"/>
</dbReference>
<reference evidence="8 9" key="1">
    <citation type="submission" date="2020-04" db="EMBL/GenBank/DDBJ databases">
        <title>MicrobeNet Type strains.</title>
        <authorList>
            <person name="Nicholson A.C."/>
        </authorList>
    </citation>
    <scope>NUCLEOTIDE SEQUENCE [LARGE SCALE GENOMIC DNA]</scope>
    <source>
        <strain evidence="8 9">JCM 12354</strain>
    </source>
</reference>
<accession>A0A846XRB9</accession>
<evidence type="ECO:0000256" key="3">
    <source>
        <dbReference type="ARBA" id="ARBA00022692"/>
    </source>
</evidence>
<evidence type="ECO:0000313" key="8">
    <source>
        <dbReference type="EMBL" id="NKY49633.1"/>
    </source>
</evidence>
<evidence type="ECO:0000256" key="1">
    <source>
        <dbReference type="ARBA" id="ARBA00004651"/>
    </source>
</evidence>
<evidence type="ECO:0000256" key="5">
    <source>
        <dbReference type="ARBA" id="ARBA00023136"/>
    </source>
</evidence>
<sequence length="464" mass="46427">MTETLPSPVHIRWSAVAALGMLALSAGALQSVVDPALPLLQRELGIGPAAGALISIMTLITGAVVTPVAGKLGDRYGGQRVLVRLMAVVAVGGVVSALAPNLPVLLLGQVLQGAMIGALPLSFILVRTYLPQGASHVAIGTVTGLFVGGGMAGTLLAGPVAQALSWHWMFALPALVTAVATLLVYRLMPHDPPSPSGPGIDWAGMALFGATLIVLVLGLKIASGAELTLLTLAAVALVVGVLGAAWVAVERRAAAPMVDLRAPAMRRVWRPCVVTFLVSVGAAAAAFLVPQLLGISAGSYGFGADTTDIGMFLLPAAIAGTVGAPLAGIATRRFGPRAVVFTATAITACALLTLGLLHDALWHVIAARALIALAAEIGVTALLAGTATAVAQGDTGIATSLLMVTRVAGTAIGVQICGAVLAAGTHAGADHPAESAFIAGFAAAGVVAGLSLFLIRHMNTEVPA</sequence>
<dbReference type="RefSeq" id="WP_067867790.1">
    <property type="nucleotide sequence ID" value="NZ_JAAXOP010000002.1"/>
</dbReference>
<feature type="transmembrane region" description="Helical" evidence="6">
    <location>
        <begin position="436"/>
        <end position="455"/>
    </location>
</feature>
<feature type="transmembrane region" description="Helical" evidence="6">
    <location>
        <begin position="81"/>
        <end position="99"/>
    </location>
</feature>
<comment type="caution">
    <text evidence="8">The sequence shown here is derived from an EMBL/GenBank/DDBJ whole genome shotgun (WGS) entry which is preliminary data.</text>
</comment>
<feature type="transmembrane region" description="Helical" evidence="6">
    <location>
        <begin position="138"/>
        <end position="160"/>
    </location>
</feature>
<dbReference type="Gene3D" id="1.20.1250.20">
    <property type="entry name" value="MFS general substrate transporter like domains"/>
    <property type="match status" value="2"/>
</dbReference>
<dbReference type="PANTHER" id="PTHR23501">
    <property type="entry name" value="MAJOR FACILITATOR SUPERFAMILY"/>
    <property type="match status" value="1"/>
</dbReference>
<feature type="transmembrane region" description="Helical" evidence="6">
    <location>
        <begin position="369"/>
        <end position="391"/>
    </location>
</feature>
<feature type="transmembrane region" description="Helical" evidence="6">
    <location>
        <begin position="309"/>
        <end position="331"/>
    </location>
</feature>
<feature type="transmembrane region" description="Helical" evidence="6">
    <location>
        <begin position="268"/>
        <end position="289"/>
    </location>
</feature>
<dbReference type="GO" id="GO:0022857">
    <property type="term" value="F:transmembrane transporter activity"/>
    <property type="evidence" value="ECO:0007669"/>
    <property type="project" value="InterPro"/>
</dbReference>
<dbReference type="Pfam" id="PF07690">
    <property type="entry name" value="MFS_1"/>
    <property type="match status" value="1"/>
</dbReference>
<dbReference type="InterPro" id="IPR020846">
    <property type="entry name" value="MFS_dom"/>
</dbReference>
<dbReference type="PANTHER" id="PTHR23501:SF197">
    <property type="entry name" value="COMD"/>
    <property type="match status" value="1"/>
</dbReference>
<keyword evidence="5 6" id="KW-0472">Membrane</keyword>
<dbReference type="SUPFAM" id="SSF103473">
    <property type="entry name" value="MFS general substrate transporter"/>
    <property type="match status" value="1"/>
</dbReference>
<feature type="transmembrane region" description="Helical" evidence="6">
    <location>
        <begin position="200"/>
        <end position="221"/>
    </location>
</feature>
<dbReference type="Proteomes" id="UP000565711">
    <property type="component" value="Unassembled WGS sequence"/>
</dbReference>
<feature type="transmembrane region" description="Helical" evidence="6">
    <location>
        <begin position="105"/>
        <end position="126"/>
    </location>
</feature>
<dbReference type="AlphaFoldDB" id="A0A846XRB9"/>
<feature type="domain" description="Major facilitator superfamily (MFS) profile" evidence="7">
    <location>
        <begin position="15"/>
        <end position="459"/>
    </location>
</feature>
<feature type="transmembrane region" description="Helical" evidence="6">
    <location>
        <begin position="166"/>
        <end position="188"/>
    </location>
</feature>
<dbReference type="InterPro" id="IPR036259">
    <property type="entry name" value="MFS_trans_sf"/>
</dbReference>
<keyword evidence="2" id="KW-0813">Transport</keyword>
<evidence type="ECO:0000259" key="7">
    <source>
        <dbReference type="PROSITE" id="PS50850"/>
    </source>
</evidence>
<protein>
    <submittedName>
        <fullName evidence="8">MFS transporter</fullName>
    </submittedName>
</protein>
<evidence type="ECO:0000256" key="2">
    <source>
        <dbReference type="ARBA" id="ARBA00022448"/>
    </source>
</evidence>
<proteinExistence type="predicted"/>
<name>A0A846XRB9_9NOCA</name>
<feature type="transmembrane region" description="Helical" evidence="6">
    <location>
        <begin position="338"/>
        <end position="357"/>
    </location>
</feature>
<feature type="transmembrane region" description="Helical" evidence="6">
    <location>
        <begin position="403"/>
        <end position="424"/>
    </location>
</feature>
<feature type="transmembrane region" description="Helical" evidence="6">
    <location>
        <begin position="227"/>
        <end position="248"/>
    </location>
</feature>
<keyword evidence="9" id="KW-1185">Reference proteome</keyword>
<organism evidence="8 9">
    <name type="scientific">Nocardia vermiculata</name>
    <dbReference type="NCBI Taxonomy" id="257274"/>
    <lineage>
        <taxon>Bacteria</taxon>
        <taxon>Bacillati</taxon>
        <taxon>Actinomycetota</taxon>
        <taxon>Actinomycetes</taxon>
        <taxon>Mycobacteriales</taxon>
        <taxon>Nocardiaceae</taxon>
        <taxon>Nocardia</taxon>
    </lineage>
</organism>